<evidence type="ECO:0000256" key="1">
    <source>
        <dbReference type="ARBA" id="ARBA00007637"/>
    </source>
</evidence>
<gene>
    <name evidence="3" type="ORF">F4Y08_14925</name>
</gene>
<reference evidence="3" key="1">
    <citation type="submission" date="2019-09" db="EMBL/GenBank/DDBJ databases">
        <title>Characterisation of the sponge microbiome using genome-centric metagenomics.</title>
        <authorList>
            <person name="Engelberts J.P."/>
            <person name="Robbins S.J."/>
            <person name="De Goeij J.M."/>
            <person name="Aranda M."/>
            <person name="Bell S.C."/>
            <person name="Webster N.S."/>
        </authorList>
    </citation>
    <scope>NUCLEOTIDE SEQUENCE</scope>
    <source>
        <strain evidence="3">SB0662_bin_9</strain>
    </source>
</reference>
<evidence type="ECO:0000313" key="3">
    <source>
        <dbReference type="EMBL" id="MYD91599.1"/>
    </source>
</evidence>
<protein>
    <submittedName>
        <fullName evidence="3">NAD-dependent epimerase/dehydratase family protein</fullName>
    </submittedName>
</protein>
<proteinExistence type="inferred from homology"/>
<dbReference type="Gene3D" id="3.90.25.10">
    <property type="entry name" value="UDP-galactose 4-epimerase, domain 1"/>
    <property type="match status" value="1"/>
</dbReference>
<organism evidence="3">
    <name type="scientific">Caldilineaceae bacterium SB0662_bin_9</name>
    <dbReference type="NCBI Taxonomy" id="2605258"/>
    <lineage>
        <taxon>Bacteria</taxon>
        <taxon>Bacillati</taxon>
        <taxon>Chloroflexota</taxon>
        <taxon>Caldilineae</taxon>
        <taxon>Caldilineales</taxon>
        <taxon>Caldilineaceae</taxon>
    </lineage>
</organism>
<dbReference type="InterPro" id="IPR036291">
    <property type="entry name" value="NAD(P)-bd_dom_sf"/>
</dbReference>
<dbReference type="SUPFAM" id="SSF51735">
    <property type="entry name" value="NAD(P)-binding Rossmann-fold domains"/>
    <property type="match status" value="1"/>
</dbReference>
<name>A0A6B1DV60_9CHLR</name>
<dbReference type="AlphaFoldDB" id="A0A6B1DV60"/>
<dbReference type="EMBL" id="VXPY01000104">
    <property type="protein sequence ID" value="MYD91599.1"/>
    <property type="molecule type" value="Genomic_DNA"/>
</dbReference>
<feature type="domain" description="NAD-dependent epimerase/dehydratase" evidence="2">
    <location>
        <begin position="24"/>
        <end position="262"/>
    </location>
</feature>
<comment type="caution">
    <text evidence="3">The sequence shown here is derived from an EMBL/GenBank/DDBJ whole genome shotgun (WGS) entry which is preliminary data.</text>
</comment>
<comment type="similarity">
    <text evidence="1">Belongs to the NAD(P)-dependent epimerase/dehydratase family.</text>
</comment>
<dbReference type="PRINTS" id="PR01713">
    <property type="entry name" value="NUCEPIMERASE"/>
</dbReference>
<dbReference type="Gene3D" id="3.40.50.720">
    <property type="entry name" value="NAD(P)-binding Rossmann-like Domain"/>
    <property type="match status" value="1"/>
</dbReference>
<evidence type="ECO:0000259" key="2">
    <source>
        <dbReference type="Pfam" id="PF01370"/>
    </source>
</evidence>
<dbReference type="PANTHER" id="PTHR43000">
    <property type="entry name" value="DTDP-D-GLUCOSE 4,6-DEHYDRATASE-RELATED"/>
    <property type="match status" value="1"/>
</dbReference>
<dbReference type="Pfam" id="PF01370">
    <property type="entry name" value="Epimerase"/>
    <property type="match status" value="1"/>
</dbReference>
<dbReference type="InterPro" id="IPR001509">
    <property type="entry name" value="Epimerase_deHydtase"/>
</dbReference>
<accession>A0A6B1DV60</accession>
<sequence>MQSAGHGRGRRTRTEVGRGINMQVLVTGGAGFIGSHLVDSLVDAGHDVLLIDNLHTGSQANVNTKAMFYRMDLTDHAAMGQVFTRNEIQAVFHLGARVNVRESMQDPVGYAAVNVSASLALMELSRATGVEQFIFISSGGAVYGEGIQADGSHKAFTEEDPINPKDNYAANKLAIEQHLALYREAYDFPSAVLRFANIYGPRQNPKGEAGVVAIFTEAMLKNQEIRIHGDGTQARDFLYVSDAVDSCLSALKHRARGVFNVGSGQPTTINEIFQKLASLTHYHRAPVNIERPVGEVDLAYLNTSLARSSWGWSNRVDLQQGLTNVVKHVQAKLQK</sequence>